<accession>A0A9J6H2K8</accession>
<evidence type="ECO:0000256" key="1">
    <source>
        <dbReference type="SAM" id="MobiDB-lite"/>
    </source>
</evidence>
<reference evidence="2 3" key="1">
    <citation type="journal article" date="2020" name="Cell">
        <title>Large-Scale Comparative Analyses of Tick Genomes Elucidate Their Genetic Diversity and Vector Capacities.</title>
        <authorList>
            <consortium name="Tick Genome and Microbiome Consortium (TIGMIC)"/>
            <person name="Jia N."/>
            <person name="Wang J."/>
            <person name="Shi W."/>
            <person name="Du L."/>
            <person name="Sun Y."/>
            <person name="Zhan W."/>
            <person name="Jiang J.F."/>
            <person name="Wang Q."/>
            <person name="Zhang B."/>
            <person name="Ji P."/>
            <person name="Bell-Sakyi L."/>
            <person name="Cui X.M."/>
            <person name="Yuan T.T."/>
            <person name="Jiang B.G."/>
            <person name="Yang W.F."/>
            <person name="Lam T.T."/>
            <person name="Chang Q.C."/>
            <person name="Ding S.J."/>
            <person name="Wang X.J."/>
            <person name="Zhu J.G."/>
            <person name="Ruan X.D."/>
            <person name="Zhao L."/>
            <person name="Wei J.T."/>
            <person name="Ye R.Z."/>
            <person name="Que T.C."/>
            <person name="Du C.H."/>
            <person name="Zhou Y.H."/>
            <person name="Cheng J.X."/>
            <person name="Dai P.F."/>
            <person name="Guo W.B."/>
            <person name="Han X.H."/>
            <person name="Huang E.J."/>
            <person name="Li L.F."/>
            <person name="Wei W."/>
            <person name="Gao Y.C."/>
            <person name="Liu J.Z."/>
            <person name="Shao H.Z."/>
            <person name="Wang X."/>
            <person name="Wang C.C."/>
            <person name="Yang T.C."/>
            <person name="Huo Q.B."/>
            <person name="Li W."/>
            <person name="Chen H.Y."/>
            <person name="Chen S.E."/>
            <person name="Zhou L.G."/>
            <person name="Ni X.B."/>
            <person name="Tian J.H."/>
            <person name="Sheng Y."/>
            <person name="Liu T."/>
            <person name="Pan Y.S."/>
            <person name="Xia L.Y."/>
            <person name="Li J."/>
            <person name="Zhao F."/>
            <person name="Cao W.C."/>
        </authorList>
    </citation>
    <scope>NUCLEOTIDE SEQUENCE [LARGE SCALE GENOMIC DNA]</scope>
    <source>
        <strain evidence="2">HaeL-2018</strain>
    </source>
</reference>
<keyword evidence="3" id="KW-1185">Reference proteome</keyword>
<proteinExistence type="predicted"/>
<sequence length="684" mass="72902">MVDTAVAHGRTLEVVALVVVVPDHGQVRARALVLALVLDPGLEPEKDPAVATEVALVVIHGPELERALDSAVLRNLTVEPEVSDLGTRLVDSAEASSAVEVHLGAKVEDLYPGGRAPAGTSLKVPSSAEVSAELAVKELDGTFRKAQSWEVALTLGTRADSVVASLVVPVEEHLGRKVSSVAEKEDMVQGHRGTKAGVRRSLKMLRAGHGEERQPLPKTRGRLVVREATERALQDLVHGPKEAAQEAKVSVVRTGGSKTAQLERGHGHKAGQEAVKQDLLVAHGPKERQEAVRLDPELDPGPKVALEEESLESGLGPGHKVDLEEANLDLGLDPGPKAELEVAEQAMELGLGSVNLAAKAAAVILGLKGVAMEENGHRQVGLGTRAATEAPVGEVQAPGRREEEDLETAVRASEDQHPGPAQEVAPPNLVLEVSPGTRVDSAVVQKQVGQNLGLVSEEEDQMGDLALGLVRVVALEGLDRAHGTVARKAVEEERRGTKAATAVRRAPVVERHGTKAATVEHRELVEEERHGTKAATAERGELAVVEERHGTRAAMVEQRELAVEEPRGTKAAMVERKVLVVEEPSPGIKEAMEEEKELAVEECRGTKGASAVVKEPDLARGPEKERVEDFLNPTSAHRAHGIKDLTEVENRVVQQVHGIPETSQEEKVELAARGLVLEEQGKLP</sequence>
<name>A0A9J6H2K8_HAELO</name>
<evidence type="ECO:0000313" key="2">
    <source>
        <dbReference type="EMBL" id="KAH9380948.1"/>
    </source>
</evidence>
<dbReference type="Proteomes" id="UP000821853">
    <property type="component" value="Chromosome 9"/>
</dbReference>
<organism evidence="2 3">
    <name type="scientific">Haemaphysalis longicornis</name>
    <name type="common">Bush tick</name>
    <dbReference type="NCBI Taxonomy" id="44386"/>
    <lineage>
        <taxon>Eukaryota</taxon>
        <taxon>Metazoa</taxon>
        <taxon>Ecdysozoa</taxon>
        <taxon>Arthropoda</taxon>
        <taxon>Chelicerata</taxon>
        <taxon>Arachnida</taxon>
        <taxon>Acari</taxon>
        <taxon>Parasitiformes</taxon>
        <taxon>Ixodida</taxon>
        <taxon>Ixodoidea</taxon>
        <taxon>Ixodidae</taxon>
        <taxon>Haemaphysalinae</taxon>
        <taxon>Haemaphysalis</taxon>
    </lineage>
</organism>
<dbReference type="EMBL" id="JABSTR010000011">
    <property type="protein sequence ID" value="KAH9380948.1"/>
    <property type="molecule type" value="Genomic_DNA"/>
</dbReference>
<evidence type="ECO:0000313" key="3">
    <source>
        <dbReference type="Proteomes" id="UP000821853"/>
    </source>
</evidence>
<feature type="region of interest" description="Disordered" evidence="1">
    <location>
        <begin position="391"/>
        <end position="424"/>
    </location>
</feature>
<gene>
    <name evidence="2" type="ORF">HPB48_008167</name>
</gene>
<dbReference type="AlphaFoldDB" id="A0A9J6H2K8"/>
<comment type="caution">
    <text evidence="2">The sequence shown here is derived from an EMBL/GenBank/DDBJ whole genome shotgun (WGS) entry which is preliminary data.</text>
</comment>
<protein>
    <submittedName>
        <fullName evidence="2">Uncharacterized protein</fullName>
    </submittedName>
</protein>
<dbReference type="VEuPathDB" id="VectorBase:HLOH_060952"/>